<evidence type="ECO:0000256" key="1">
    <source>
        <dbReference type="SAM" id="MobiDB-lite"/>
    </source>
</evidence>
<accession>A0A6B0UNZ3</accession>
<proteinExistence type="predicted"/>
<reference evidence="2" key="1">
    <citation type="submission" date="2019-12" db="EMBL/GenBank/DDBJ databases">
        <title>An insight into the sialome of adult female Ixodes ricinus ticks feeding for 6 days.</title>
        <authorList>
            <person name="Perner J."/>
            <person name="Ribeiro J.M.C."/>
        </authorList>
    </citation>
    <scope>NUCLEOTIDE SEQUENCE</scope>
    <source>
        <strain evidence="2">Semi-engorged</strain>
        <tissue evidence="2">Salivary glands</tissue>
    </source>
</reference>
<evidence type="ECO:0000313" key="2">
    <source>
        <dbReference type="EMBL" id="MXU91539.1"/>
    </source>
</evidence>
<dbReference type="EMBL" id="GIFC01009456">
    <property type="protein sequence ID" value="MXU91539.1"/>
    <property type="molecule type" value="Transcribed_RNA"/>
</dbReference>
<dbReference type="AlphaFoldDB" id="A0A6B0UNZ3"/>
<feature type="compositionally biased region" description="Polar residues" evidence="1">
    <location>
        <begin position="108"/>
        <end position="123"/>
    </location>
</feature>
<protein>
    <submittedName>
        <fullName evidence="2">Putative secreted protein</fullName>
    </submittedName>
</protein>
<organism evidence="2">
    <name type="scientific">Ixodes ricinus</name>
    <name type="common">Common tick</name>
    <name type="synonym">Acarus ricinus</name>
    <dbReference type="NCBI Taxonomy" id="34613"/>
    <lineage>
        <taxon>Eukaryota</taxon>
        <taxon>Metazoa</taxon>
        <taxon>Ecdysozoa</taxon>
        <taxon>Arthropoda</taxon>
        <taxon>Chelicerata</taxon>
        <taxon>Arachnida</taxon>
        <taxon>Acari</taxon>
        <taxon>Parasitiformes</taxon>
        <taxon>Ixodida</taxon>
        <taxon>Ixodoidea</taxon>
        <taxon>Ixodidae</taxon>
        <taxon>Ixodinae</taxon>
        <taxon>Ixodes</taxon>
    </lineage>
</organism>
<sequence>MLMRTTWPLQMRAKMVFFSLSLFSRSMKVSLLVLTWKASSVHRTPEILLKHSMGTFLVFLGTPHQSNSSMVVYGMSRPFQKHSKTGLWPRAGFRFDVVSTSSSSSPSGFTLRSADSTGKVSWS</sequence>
<name>A0A6B0UNZ3_IXORI</name>
<feature type="region of interest" description="Disordered" evidence="1">
    <location>
        <begin position="99"/>
        <end position="123"/>
    </location>
</feature>